<evidence type="ECO:0000313" key="5">
    <source>
        <dbReference type="Proteomes" id="UP000580171"/>
    </source>
</evidence>
<name>A0A7L2WSQ7_PANHA</name>
<evidence type="ECO:0000313" key="4">
    <source>
        <dbReference type="EMBL" id="NXS73015.1"/>
    </source>
</evidence>
<gene>
    <name evidence="4" type="primary">Avd_3</name>
    <name evidence="4" type="ORF">PANHAL_R02692</name>
</gene>
<accession>A0A7L2WSQ7</accession>
<feature type="non-terminal residue" evidence="4">
    <location>
        <position position="1"/>
    </location>
</feature>
<dbReference type="PANTHER" id="PTHR34399:SF3">
    <property type="entry name" value="AVID PROTEIN-RELATED"/>
    <property type="match status" value="1"/>
</dbReference>
<evidence type="ECO:0000256" key="3">
    <source>
        <dbReference type="ARBA" id="ARBA00022729"/>
    </source>
</evidence>
<dbReference type="InterPro" id="IPR036896">
    <property type="entry name" value="Avidin-like_sf"/>
</dbReference>
<keyword evidence="5" id="KW-1185">Reference proteome</keyword>
<comment type="caution">
    <text evidence="4">The sequence shown here is derived from an EMBL/GenBank/DDBJ whole genome shotgun (WGS) entry which is preliminary data.</text>
</comment>
<dbReference type="EMBL" id="VYZV01030659">
    <property type="protein sequence ID" value="NXS73015.1"/>
    <property type="molecule type" value="Genomic_DNA"/>
</dbReference>
<feature type="non-terminal residue" evidence="4">
    <location>
        <position position="99"/>
    </location>
</feature>
<dbReference type="AlphaFoldDB" id="A0A7L2WSQ7"/>
<sequence length="99" mass="11275">LGSNMTIMAVNGKDNFAGFYHVAVTATMNEIQVSPLQRSQYHMNQKSQPTASFTVSWSFSDSTTTSMGQCFLDRKKILRMTWIKQDEVDSLEDDWKASR</sequence>
<dbReference type="Proteomes" id="UP000580171">
    <property type="component" value="Unassembled WGS sequence"/>
</dbReference>
<keyword evidence="2" id="KW-0964">Secreted</keyword>
<dbReference type="InterPro" id="IPR051764">
    <property type="entry name" value="Avidin/Streptavidin-rel"/>
</dbReference>
<dbReference type="InterPro" id="IPR005468">
    <property type="entry name" value="Avidin/str"/>
</dbReference>
<dbReference type="GO" id="GO:0005576">
    <property type="term" value="C:extracellular region"/>
    <property type="evidence" value="ECO:0007669"/>
    <property type="project" value="UniProtKB-SubCell"/>
</dbReference>
<reference evidence="4 5" key="1">
    <citation type="submission" date="2019-09" db="EMBL/GenBank/DDBJ databases">
        <title>Bird 10,000 Genomes (B10K) Project - Family phase.</title>
        <authorList>
            <person name="Zhang G."/>
        </authorList>
    </citation>
    <scope>NUCLEOTIDE SEQUENCE [LARGE SCALE GENOMIC DNA]</scope>
    <source>
        <strain evidence="4">B10K-DU-012-58</strain>
        <tissue evidence="4">Muscle</tissue>
    </source>
</reference>
<dbReference type="OrthoDB" id="2821340at2759"/>
<dbReference type="PROSITE" id="PS51326">
    <property type="entry name" value="AVIDIN_2"/>
    <property type="match status" value="1"/>
</dbReference>
<dbReference type="GO" id="GO:0009374">
    <property type="term" value="F:biotin binding"/>
    <property type="evidence" value="ECO:0007669"/>
    <property type="project" value="InterPro"/>
</dbReference>
<proteinExistence type="predicted"/>
<comment type="subcellular location">
    <subcellularLocation>
        <location evidence="1">Secreted</location>
    </subcellularLocation>
</comment>
<dbReference type="PANTHER" id="PTHR34399">
    <property type="entry name" value="AVIDIN-RELATED"/>
    <property type="match status" value="1"/>
</dbReference>
<keyword evidence="3" id="KW-0732">Signal</keyword>
<dbReference type="Pfam" id="PF01382">
    <property type="entry name" value="Avidin"/>
    <property type="match status" value="1"/>
</dbReference>
<dbReference type="Gene3D" id="2.40.128.30">
    <property type="entry name" value="Avidin-like"/>
    <property type="match status" value="1"/>
</dbReference>
<protein>
    <submittedName>
        <fullName evidence="4">AVID protein</fullName>
    </submittedName>
</protein>
<evidence type="ECO:0000256" key="2">
    <source>
        <dbReference type="ARBA" id="ARBA00022525"/>
    </source>
</evidence>
<organism evidence="4 5">
    <name type="scientific">Pandion haliaetus</name>
    <name type="common">Osprey</name>
    <name type="synonym">Falco haliaetus</name>
    <dbReference type="NCBI Taxonomy" id="56262"/>
    <lineage>
        <taxon>Eukaryota</taxon>
        <taxon>Metazoa</taxon>
        <taxon>Chordata</taxon>
        <taxon>Craniata</taxon>
        <taxon>Vertebrata</taxon>
        <taxon>Euteleostomi</taxon>
        <taxon>Archelosauria</taxon>
        <taxon>Archosauria</taxon>
        <taxon>Dinosauria</taxon>
        <taxon>Saurischia</taxon>
        <taxon>Theropoda</taxon>
        <taxon>Coelurosauria</taxon>
        <taxon>Aves</taxon>
        <taxon>Neognathae</taxon>
        <taxon>Neoaves</taxon>
        <taxon>Telluraves</taxon>
        <taxon>Accipitrimorphae</taxon>
        <taxon>Accipitriformes</taxon>
        <taxon>Pandionidae</taxon>
        <taxon>Pandion</taxon>
    </lineage>
</organism>
<evidence type="ECO:0000256" key="1">
    <source>
        <dbReference type="ARBA" id="ARBA00004613"/>
    </source>
</evidence>
<dbReference type="SUPFAM" id="SSF50876">
    <property type="entry name" value="Avidin/streptavidin"/>
    <property type="match status" value="1"/>
</dbReference>